<evidence type="ECO:0000313" key="3">
    <source>
        <dbReference type="EMBL" id="CAG5094401.1"/>
    </source>
</evidence>
<dbReference type="Pfam" id="PF12777">
    <property type="entry name" value="MT"/>
    <property type="match status" value="1"/>
</dbReference>
<evidence type="ECO:0000313" key="4">
    <source>
        <dbReference type="Proteomes" id="UP001158576"/>
    </source>
</evidence>
<feature type="domain" description="Dynein heavy chain coiled coil stalk" evidence="2">
    <location>
        <begin position="11"/>
        <end position="64"/>
    </location>
</feature>
<feature type="region of interest" description="Disordered" evidence="1">
    <location>
        <begin position="1"/>
        <end position="31"/>
    </location>
</feature>
<evidence type="ECO:0000259" key="2">
    <source>
        <dbReference type="Pfam" id="PF12777"/>
    </source>
</evidence>
<accession>A0ABN7S745</accession>
<proteinExistence type="predicted"/>
<dbReference type="EMBL" id="OU015569">
    <property type="protein sequence ID" value="CAG5094401.1"/>
    <property type="molecule type" value="Genomic_DNA"/>
</dbReference>
<sequence length="97" mass="11006">MQNVESKVNRSEGLLANLGSERERWQESSTNFQAQMSTLPGDCLLSTAFESYAAYFDQEMRANLESAREDRPLEAEITFRETLSQSEYLSTVDKLAS</sequence>
<name>A0ABN7S745_OIKDI</name>
<dbReference type="PANTHER" id="PTHR10676">
    <property type="entry name" value="DYNEIN HEAVY CHAIN FAMILY PROTEIN"/>
    <property type="match status" value="1"/>
</dbReference>
<protein>
    <submittedName>
        <fullName evidence="3">Oidioi.mRNA.OKI2018_I69.XSR.g13523.t1.cds</fullName>
    </submittedName>
</protein>
<dbReference type="PANTHER" id="PTHR10676:SF314">
    <property type="entry name" value="CYTOPLASMIC DYNEIN 1 HEAVY CHAIN 1"/>
    <property type="match status" value="1"/>
</dbReference>
<gene>
    <name evidence="3" type="ORF">OKIOD_LOCUS5081</name>
</gene>
<dbReference type="InterPro" id="IPR024743">
    <property type="entry name" value="Dynein_HC_stalk"/>
</dbReference>
<reference evidence="3 4" key="1">
    <citation type="submission" date="2021-04" db="EMBL/GenBank/DDBJ databases">
        <authorList>
            <person name="Bliznina A."/>
        </authorList>
    </citation>
    <scope>NUCLEOTIDE SEQUENCE [LARGE SCALE GENOMIC DNA]</scope>
</reference>
<dbReference type="Proteomes" id="UP001158576">
    <property type="component" value="Chromosome XSR"/>
</dbReference>
<organism evidence="3 4">
    <name type="scientific">Oikopleura dioica</name>
    <name type="common">Tunicate</name>
    <dbReference type="NCBI Taxonomy" id="34765"/>
    <lineage>
        <taxon>Eukaryota</taxon>
        <taxon>Metazoa</taxon>
        <taxon>Chordata</taxon>
        <taxon>Tunicata</taxon>
        <taxon>Appendicularia</taxon>
        <taxon>Copelata</taxon>
        <taxon>Oikopleuridae</taxon>
        <taxon>Oikopleura</taxon>
    </lineage>
</organism>
<keyword evidence="4" id="KW-1185">Reference proteome</keyword>
<evidence type="ECO:0000256" key="1">
    <source>
        <dbReference type="SAM" id="MobiDB-lite"/>
    </source>
</evidence>
<dbReference type="Gene3D" id="1.20.920.20">
    <property type="match status" value="1"/>
</dbReference>
<dbReference type="InterPro" id="IPR026983">
    <property type="entry name" value="DHC"/>
</dbReference>